<sequence>MNINCPLHNKLIIQIDIDVNTPLGERAVCIECPSKSRENISRVLQKFKEINQSGVEEIRSLQNIQILSQKELKKRISNIQELFKKKTSELLQIIENQNNNILINLIEKQNEFQVEEEDQLTLSKLQNIAQTVVLSSNDNMYAASQFSKVIQQTIKSIELINQQLSKEVEQLQVNLKIQLQSLSEYLVTYTKECVIEHTLAKNENFFKTSELCKLQVINQLDQLYDTCVFNDKVLYITNKNEEVTDIYKMEAQGSLKKLQTIRNDVISLGMNQQQLFVRSASNNILIYQTDKSFVLKQIINGTKQDEGWSPCMVSVEKKQFLICAQPTPKIIIYIKDQENETWSEHSVLEDFFWPVQDLSCHQFTMNIVVCTHNKDIFIWKQQVTKPNQLIWVPLCDPIKKAHSDRIYSVSWVKSNQFISGGLEIKNWKQNKNGNFINIQKLDKLHIVGRLCHLSIPNIVIVQEQDNCLEICQIDDKDQLVKQDSIKGNYKILSISQESSSIAVNNLHNQVLQILKFCY</sequence>
<dbReference type="GeneID" id="5011281"/>
<dbReference type="HOGENOM" id="CLU_019203_0_1_1"/>
<keyword evidence="3" id="KW-1185">Reference proteome</keyword>
<reference evidence="2 3" key="1">
    <citation type="journal article" date="2006" name="Nature">
        <title>Global trends of whole-genome duplications revealed by the ciliate Paramecium tetraurelia.</title>
        <authorList>
            <consortium name="Genoscope"/>
            <person name="Aury J.-M."/>
            <person name="Jaillon O."/>
            <person name="Duret L."/>
            <person name="Noel B."/>
            <person name="Jubin C."/>
            <person name="Porcel B.M."/>
            <person name="Segurens B."/>
            <person name="Daubin V."/>
            <person name="Anthouard V."/>
            <person name="Aiach N."/>
            <person name="Arnaiz O."/>
            <person name="Billaut A."/>
            <person name="Beisson J."/>
            <person name="Blanc I."/>
            <person name="Bouhouche K."/>
            <person name="Camara F."/>
            <person name="Duharcourt S."/>
            <person name="Guigo R."/>
            <person name="Gogendeau D."/>
            <person name="Katinka M."/>
            <person name="Keller A.-M."/>
            <person name="Kissmehl R."/>
            <person name="Klotz C."/>
            <person name="Koll F."/>
            <person name="Le Moue A."/>
            <person name="Lepere C."/>
            <person name="Malinsky S."/>
            <person name="Nowacki M."/>
            <person name="Nowak J.K."/>
            <person name="Plattner H."/>
            <person name="Poulain J."/>
            <person name="Ruiz F."/>
            <person name="Serrano V."/>
            <person name="Zagulski M."/>
            <person name="Dessen P."/>
            <person name="Betermier M."/>
            <person name="Weissenbach J."/>
            <person name="Scarpelli C."/>
            <person name="Schachter V."/>
            <person name="Sperling L."/>
            <person name="Meyer E."/>
            <person name="Cohen J."/>
            <person name="Wincker P."/>
        </authorList>
    </citation>
    <scope>NUCLEOTIDE SEQUENCE [LARGE SCALE GENOMIC DNA]</scope>
    <source>
        <strain evidence="2 3">Stock d4-2</strain>
    </source>
</reference>
<dbReference type="EMBL" id="CT867996">
    <property type="protein sequence ID" value="CAK58112.1"/>
    <property type="molecule type" value="Genomic_DNA"/>
</dbReference>
<evidence type="ECO:0000313" key="3">
    <source>
        <dbReference type="Proteomes" id="UP000000600"/>
    </source>
</evidence>
<dbReference type="KEGG" id="ptm:GSPATT00029148001"/>
<protein>
    <submittedName>
        <fullName evidence="2">Uncharacterized protein</fullName>
    </submittedName>
</protein>
<dbReference type="InterPro" id="IPR015943">
    <property type="entry name" value="WD40/YVTN_repeat-like_dom_sf"/>
</dbReference>
<dbReference type="SUPFAM" id="SSF50978">
    <property type="entry name" value="WD40 repeat-like"/>
    <property type="match status" value="1"/>
</dbReference>
<dbReference type="InParanoid" id="A0BHU5"/>
<dbReference type="RefSeq" id="XP_001425510.1">
    <property type="nucleotide sequence ID" value="XM_001425473.1"/>
</dbReference>
<name>A0BHU5_PARTE</name>
<feature type="coiled-coil region" evidence="1">
    <location>
        <begin position="154"/>
        <end position="181"/>
    </location>
</feature>
<evidence type="ECO:0000256" key="1">
    <source>
        <dbReference type="SAM" id="Coils"/>
    </source>
</evidence>
<evidence type="ECO:0000313" key="2">
    <source>
        <dbReference type="EMBL" id="CAK58112.1"/>
    </source>
</evidence>
<dbReference type="AlphaFoldDB" id="A0BHU5"/>
<keyword evidence="1" id="KW-0175">Coiled coil</keyword>
<gene>
    <name evidence="2" type="ORF">GSPATT00029148001</name>
</gene>
<dbReference type="Proteomes" id="UP000000600">
    <property type="component" value="Unassembled WGS sequence"/>
</dbReference>
<accession>A0BHU5</accession>
<dbReference type="OMA" id="WVPLCDP"/>
<dbReference type="InterPro" id="IPR036322">
    <property type="entry name" value="WD40_repeat_dom_sf"/>
</dbReference>
<organism evidence="2 3">
    <name type="scientific">Paramecium tetraurelia</name>
    <dbReference type="NCBI Taxonomy" id="5888"/>
    <lineage>
        <taxon>Eukaryota</taxon>
        <taxon>Sar</taxon>
        <taxon>Alveolata</taxon>
        <taxon>Ciliophora</taxon>
        <taxon>Intramacronucleata</taxon>
        <taxon>Oligohymenophorea</taxon>
        <taxon>Peniculida</taxon>
        <taxon>Parameciidae</taxon>
        <taxon>Paramecium</taxon>
    </lineage>
</organism>
<dbReference type="Gene3D" id="2.130.10.10">
    <property type="entry name" value="YVTN repeat-like/Quinoprotein amine dehydrogenase"/>
    <property type="match status" value="1"/>
</dbReference>
<proteinExistence type="predicted"/>
<dbReference type="OrthoDB" id="302825at2759"/>